<accession>A0ABU6JUP5</accession>
<keyword evidence="3" id="KW-0238">DNA-binding</keyword>
<dbReference type="PANTHER" id="PTHR30408:SF12">
    <property type="entry name" value="TYPE I RESTRICTION ENZYME MJAVIII SPECIFICITY SUBUNIT"/>
    <property type="match status" value="1"/>
</dbReference>
<proteinExistence type="inferred from homology"/>
<evidence type="ECO:0000256" key="1">
    <source>
        <dbReference type="ARBA" id="ARBA00010923"/>
    </source>
</evidence>
<gene>
    <name evidence="5" type="ORF">VSX58_16730</name>
</gene>
<organism evidence="5 6">
    <name type="scientific">Brenneria populi</name>
    <dbReference type="NCBI Taxonomy" id="1505588"/>
    <lineage>
        <taxon>Bacteria</taxon>
        <taxon>Pseudomonadati</taxon>
        <taxon>Pseudomonadota</taxon>
        <taxon>Gammaproteobacteria</taxon>
        <taxon>Enterobacterales</taxon>
        <taxon>Pectobacteriaceae</taxon>
        <taxon>Brenneria</taxon>
    </lineage>
</organism>
<dbReference type="Gene3D" id="3.90.220.20">
    <property type="entry name" value="DNA methylase specificity domains"/>
    <property type="match status" value="2"/>
</dbReference>
<protein>
    <submittedName>
        <fullName evidence="5">Restriction endonuclease subunit S</fullName>
        <ecNumber evidence="5">3.1.21.-</ecNumber>
    </submittedName>
</protein>
<evidence type="ECO:0000256" key="3">
    <source>
        <dbReference type="ARBA" id="ARBA00023125"/>
    </source>
</evidence>
<dbReference type="GO" id="GO:0004519">
    <property type="term" value="F:endonuclease activity"/>
    <property type="evidence" value="ECO:0007669"/>
    <property type="project" value="UniProtKB-KW"/>
</dbReference>
<dbReference type="InterPro" id="IPR000055">
    <property type="entry name" value="Restrct_endonuc_typeI_TRD"/>
</dbReference>
<dbReference type="RefSeq" id="WP_327619078.1">
    <property type="nucleotide sequence ID" value="NZ_JAYWTM010000020.1"/>
</dbReference>
<dbReference type="SUPFAM" id="SSF116734">
    <property type="entry name" value="DNA methylase specificity domain"/>
    <property type="match status" value="2"/>
</dbReference>
<comment type="similarity">
    <text evidence="1">Belongs to the type-I restriction system S methylase family.</text>
</comment>
<keyword evidence="5" id="KW-0540">Nuclease</keyword>
<keyword evidence="5" id="KW-0255">Endonuclease</keyword>
<name>A0ABU6JUP5_9GAMM</name>
<dbReference type="InterPro" id="IPR052021">
    <property type="entry name" value="Type-I_RS_S_subunit"/>
</dbReference>
<comment type="caution">
    <text evidence="5">The sequence shown here is derived from an EMBL/GenBank/DDBJ whole genome shotgun (WGS) entry which is preliminary data.</text>
</comment>
<evidence type="ECO:0000259" key="4">
    <source>
        <dbReference type="Pfam" id="PF01420"/>
    </source>
</evidence>
<feature type="domain" description="Type I restriction modification DNA specificity" evidence="4">
    <location>
        <begin position="39"/>
        <end position="209"/>
    </location>
</feature>
<keyword evidence="5" id="KW-0378">Hydrolase</keyword>
<evidence type="ECO:0000313" key="5">
    <source>
        <dbReference type="EMBL" id="MEC5344240.1"/>
    </source>
</evidence>
<dbReference type="InterPro" id="IPR044946">
    <property type="entry name" value="Restrct_endonuc_typeI_TRD_sf"/>
</dbReference>
<feature type="domain" description="Type I restriction modification DNA specificity" evidence="4">
    <location>
        <begin position="239"/>
        <end position="421"/>
    </location>
</feature>
<sequence length="441" mass="50440">MSSEMKIKTKNGNVPELRFPEFNNAPEWKSCGFYELLNEIIDFRGRTPLKLGMEWGGGNIISLSANNVKNGYIDYTAECNLGSQSLYEKWMGKVNIEKNDIVFTMEAPLGNALLIPDSEKYILSQRVVAFKTKKQVNNNFLIQLIWDSQFQYLIDRLSTGSTAKGINQSSLKKVYIKLPTKEEQKKIADCLSSLDNVILLQAKKIDALQQHKKGLMQKLFPAEGEMVPELRFGKLQSEWDIDIFSSVFEIIDGDRGKNYPKSDEFSNKGFCIFLNAKNVTKHGFRFEEKQFITEDKDRVLGKGKLQRLDVVLTTRGSIGQFAFFSEEIPFEHMRINSGMVILRIKCNKIIADYLYFFCKSDVMSQHIKKSAFGNAQQQLTVAQIKNFIINFPNVYEQRKIADCLSSLDELINDETQKLTTLKTHKTGLMQQLFPAMDEVNA</sequence>
<reference evidence="5 6" key="1">
    <citation type="journal article" date="2017" name="Int. J. Syst. Evol. Microbiol.">
        <title>Brenneria populi subsp. brevivirga subsp. nov. isolated from symptomatic bark of Populus x euramericana canker, and description of Brenneria populi subsp. populi subsp. nov.</title>
        <authorList>
            <person name="Zheng M.H."/>
            <person name="Piao C.G."/>
            <person name="Xue H."/>
            <person name="Guo M.W."/>
            <person name="Li Y."/>
        </authorList>
    </citation>
    <scope>NUCLEOTIDE SEQUENCE [LARGE SCALE GENOMIC DNA]</scope>
    <source>
        <strain evidence="5 6">D9-5</strain>
    </source>
</reference>
<dbReference type="Proteomes" id="UP001309705">
    <property type="component" value="Unassembled WGS sequence"/>
</dbReference>
<dbReference type="EC" id="3.1.21.-" evidence="5"/>
<dbReference type="GO" id="GO:0016787">
    <property type="term" value="F:hydrolase activity"/>
    <property type="evidence" value="ECO:0007669"/>
    <property type="project" value="UniProtKB-KW"/>
</dbReference>
<dbReference type="PANTHER" id="PTHR30408">
    <property type="entry name" value="TYPE-1 RESTRICTION ENZYME ECOKI SPECIFICITY PROTEIN"/>
    <property type="match status" value="1"/>
</dbReference>
<dbReference type="EMBL" id="JAYWTM010000020">
    <property type="protein sequence ID" value="MEC5344240.1"/>
    <property type="molecule type" value="Genomic_DNA"/>
</dbReference>
<evidence type="ECO:0000313" key="6">
    <source>
        <dbReference type="Proteomes" id="UP001309705"/>
    </source>
</evidence>
<keyword evidence="6" id="KW-1185">Reference proteome</keyword>
<evidence type="ECO:0000256" key="2">
    <source>
        <dbReference type="ARBA" id="ARBA00022747"/>
    </source>
</evidence>
<dbReference type="Gene3D" id="1.10.287.1120">
    <property type="entry name" value="Bipartite methylase S protein"/>
    <property type="match status" value="1"/>
</dbReference>
<dbReference type="Pfam" id="PF01420">
    <property type="entry name" value="Methylase_S"/>
    <property type="match status" value="2"/>
</dbReference>
<keyword evidence="2" id="KW-0680">Restriction system</keyword>